<feature type="domain" description="Inositolphosphotransferase Aur1/Ipt1" evidence="7">
    <location>
        <begin position="27"/>
        <end position="207"/>
    </location>
</feature>
<dbReference type="Proteomes" id="UP000601223">
    <property type="component" value="Unassembled WGS sequence"/>
</dbReference>
<feature type="region of interest" description="Disordered" evidence="5">
    <location>
        <begin position="225"/>
        <end position="250"/>
    </location>
</feature>
<dbReference type="CDD" id="cd03386">
    <property type="entry name" value="PAP2_Aur1_like"/>
    <property type="match status" value="1"/>
</dbReference>
<feature type="transmembrane region" description="Helical" evidence="6">
    <location>
        <begin position="142"/>
        <end position="162"/>
    </location>
</feature>
<dbReference type="InterPro" id="IPR052185">
    <property type="entry name" value="IPC_Synthase-Related"/>
</dbReference>
<keyword evidence="3 6" id="KW-1133">Transmembrane helix</keyword>
<evidence type="ECO:0000256" key="3">
    <source>
        <dbReference type="ARBA" id="ARBA00022989"/>
    </source>
</evidence>
<dbReference type="PANTHER" id="PTHR31310">
    <property type="match status" value="1"/>
</dbReference>
<evidence type="ECO:0000256" key="5">
    <source>
        <dbReference type="SAM" id="MobiDB-lite"/>
    </source>
</evidence>
<protein>
    <recommendedName>
        <fullName evidence="7">Inositolphosphotransferase Aur1/Ipt1 domain-containing protein</fullName>
    </recommendedName>
</protein>
<keyword evidence="9" id="KW-1185">Reference proteome</keyword>
<evidence type="ECO:0000313" key="9">
    <source>
        <dbReference type="Proteomes" id="UP000601223"/>
    </source>
</evidence>
<evidence type="ECO:0000256" key="1">
    <source>
        <dbReference type="ARBA" id="ARBA00004141"/>
    </source>
</evidence>
<dbReference type="RefSeq" id="WP_239126135.1">
    <property type="nucleotide sequence ID" value="NZ_BONF01000042.1"/>
</dbReference>
<feature type="transmembrane region" description="Helical" evidence="6">
    <location>
        <begin position="169"/>
        <end position="189"/>
    </location>
</feature>
<dbReference type="AlphaFoldDB" id="A0A8J3NNI7"/>
<evidence type="ECO:0000256" key="6">
    <source>
        <dbReference type="SAM" id="Phobius"/>
    </source>
</evidence>
<proteinExistence type="predicted"/>
<keyword evidence="2 6" id="KW-0812">Transmembrane</keyword>
<keyword evidence="4 6" id="KW-0472">Membrane</keyword>
<name>A0A8J3NNI7_9ACTN</name>
<comment type="subcellular location">
    <subcellularLocation>
        <location evidence="1">Membrane</location>
        <topology evidence="1">Multi-pass membrane protein</topology>
    </subcellularLocation>
</comment>
<evidence type="ECO:0000256" key="2">
    <source>
        <dbReference type="ARBA" id="ARBA00022692"/>
    </source>
</evidence>
<dbReference type="SUPFAM" id="SSF48317">
    <property type="entry name" value="Acid phosphatase/Vanadium-dependent haloperoxidase"/>
    <property type="match status" value="1"/>
</dbReference>
<dbReference type="InterPro" id="IPR026841">
    <property type="entry name" value="Aur1/Ipt1"/>
</dbReference>
<gene>
    <name evidence="8" type="ORF">Cba03nite_62540</name>
</gene>
<evidence type="ECO:0000313" key="8">
    <source>
        <dbReference type="EMBL" id="GIF84905.1"/>
    </source>
</evidence>
<sequence>MLWLVVFTRLHAAAGKDVAAATANAHAVQSAEQTLHLDIERTVNGWLAGNVLVSHLAVYVYRLYYLVIIAVLVWVFLRHAGVYRRIRRTLVAMTVLILPVYWALPLSPPRFALPGVVDIVAAYDILGHASRDLGNGQNHFSAMPSLHVGWSLWCAYAAWSALRVSRPRLALLAWAFPLLMVAVVIATGNHYVLDVVGSMVLVAVSVAVATAWGSLVRRRHRARPAAESDPVDKAVVAEPAAAHTPPDELR</sequence>
<dbReference type="GO" id="GO:0016020">
    <property type="term" value="C:membrane"/>
    <property type="evidence" value="ECO:0007669"/>
    <property type="project" value="UniProtKB-SubCell"/>
</dbReference>
<reference evidence="8 9" key="1">
    <citation type="submission" date="2021-01" db="EMBL/GenBank/DDBJ databases">
        <title>Whole genome shotgun sequence of Catellatospora bangladeshensis NBRC 107357.</title>
        <authorList>
            <person name="Komaki H."/>
            <person name="Tamura T."/>
        </authorList>
    </citation>
    <scope>NUCLEOTIDE SEQUENCE [LARGE SCALE GENOMIC DNA]</scope>
    <source>
        <strain evidence="8 9">NBRC 107357</strain>
    </source>
</reference>
<feature type="transmembrane region" description="Helical" evidence="6">
    <location>
        <begin position="89"/>
        <end position="104"/>
    </location>
</feature>
<dbReference type="Pfam" id="PF14378">
    <property type="entry name" value="PAP2_3"/>
    <property type="match status" value="1"/>
</dbReference>
<feature type="transmembrane region" description="Helical" evidence="6">
    <location>
        <begin position="195"/>
        <end position="215"/>
    </location>
</feature>
<evidence type="ECO:0000259" key="7">
    <source>
        <dbReference type="Pfam" id="PF14378"/>
    </source>
</evidence>
<organism evidence="8 9">
    <name type="scientific">Catellatospora bangladeshensis</name>
    <dbReference type="NCBI Taxonomy" id="310355"/>
    <lineage>
        <taxon>Bacteria</taxon>
        <taxon>Bacillati</taxon>
        <taxon>Actinomycetota</taxon>
        <taxon>Actinomycetes</taxon>
        <taxon>Micromonosporales</taxon>
        <taxon>Micromonosporaceae</taxon>
        <taxon>Catellatospora</taxon>
    </lineage>
</organism>
<accession>A0A8J3NNI7</accession>
<evidence type="ECO:0000256" key="4">
    <source>
        <dbReference type="ARBA" id="ARBA00023136"/>
    </source>
</evidence>
<dbReference type="PANTHER" id="PTHR31310:SF7">
    <property type="entry name" value="PA-PHOSPHATASE RELATED-FAMILY PROTEIN DDB_G0268928"/>
    <property type="match status" value="1"/>
</dbReference>
<dbReference type="EMBL" id="BONF01000042">
    <property type="protein sequence ID" value="GIF84905.1"/>
    <property type="molecule type" value="Genomic_DNA"/>
</dbReference>
<comment type="caution">
    <text evidence="8">The sequence shown here is derived from an EMBL/GenBank/DDBJ whole genome shotgun (WGS) entry which is preliminary data.</text>
</comment>
<dbReference type="InterPro" id="IPR036938">
    <property type="entry name" value="PAP2/HPO_sf"/>
</dbReference>
<dbReference type="Gene3D" id="1.20.144.10">
    <property type="entry name" value="Phosphatidic acid phosphatase type 2/haloperoxidase"/>
    <property type="match status" value="1"/>
</dbReference>
<feature type="transmembrane region" description="Helical" evidence="6">
    <location>
        <begin position="54"/>
        <end position="77"/>
    </location>
</feature>